<dbReference type="EMBL" id="PJQY01001177">
    <property type="protein sequence ID" value="PQQ04923.1"/>
    <property type="molecule type" value="Genomic_DNA"/>
</dbReference>
<sequence length="97" mass="10997">MFYFHGAKGGNFTIVSDKNLQINAYFIGTRPAGRTRDFTWVQALAVMFDTHTLVIAAKRVSKWDDKVDALMVNWDGEAVIILLMETRNGGRMAKTER</sequence>
<evidence type="ECO:0000313" key="2">
    <source>
        <dbReference type="Proteomes" id="UP000250321"/>
    </source>
</evidence>
<evidence type="ECO:0000313" key="1">
    <source>
        <dbReference type="EMBL" id="PQQ04923.1"/>
    </source>
</evidence>
<comment type="caution">
    <text evidence="1">The sequence shown here is derived from an EMBL/GenBank/DDBJ whole genome shotgun (WGS) entry which is preliminary data.</text>
</comment>
<dbReference type="AlphaFoldDB" id="A0A314YEV3"/>
<dbReference type="Proteomes" id="UP000250321">
    <property type="component" value="Unassembled WGS sequence"/>
</dbReference>
<proteinExistence type="predicted"/>
<dbReference type="PANTHER" id="PTHR31656">
    <property type="entry name" value="ROOT CAP DOMAIN-CONTAINING PROTEIN"/>
    <property type="match status" value="1"/>
</dbReference>
<accession>A0A314YEV3</accession>
<protein>
    <submittedName>
        <fullName evidence="1">Uncharacterized protein</fullName>
    </submittedName>
</protein>
<reference evidence="1 2" key="1">
    <citation type="submission" date="2018-02" db="EMBL/GenBank/DDBJ databases">
        <title>Draft genome of wild Prunus yedoensis var. nudiflora.</title>
        <authorList>
            <person name="Baek S."/>
            <person name="Kim J.-H."/>
            <person name="Choi K."/>
            <person name="Kim G.-B."/>
            <person name="Cho A."/>
            <person name="Jang H."/>
            <person name="Shin C.-H."/>
            <person name="Yu H.-J."/>
            <person name="Mun J.-H."/>
        </authorList>
    </citation>
    <scope>NUCLEOTIDE SEQUENCE [LARGE SCALE GENOMIC DNA]</scope>
    <source>
        <strain evidence="2">cv. Jeju island</strain>
        <tissue evidence="1">Leaf</tissue>
    </source>
</reference>
<name>A0A314YEV3_PRUYE</name>
<dbReference type="STRING" id="2094558.A0A314YEV3"/>
<dbReference type="OrthoDB" id="1703401at2759"/>
<organism evidence="1 2">
    <name type="scientific">Prunus yedoensis var. nudiflora</name>
    <dbReference type="NCBI Taxonomy" id="2094558"/>
    <lineage>
        <taxon>Eukaryota</taxon>
        <taxon>Viridiplantae</taxon>
        <taxon>Streptophyta</taxon>
        <taxon>Embryophyta</taxon>
        <taxon>Tracheophyta</taxon>
        <taxon>Spermatophyta</taxon>
        <taxon>Magnoliopsida</taxon>
        <taxon>eudicotyledons</taxon>
        <taxon>Gunneridae</taxon>
        <taxon>Pentapetalae</taxon>
        <taxon>rosids</taxon>
        <taxon>fabids</taxon>
        <taxon>Rosales</taxon>
        <taxon>Rosaceae</taxon>
        <taxon>Amygdaloideae</taxon>
        <taxon>Amygdaleae</taxon>
        <taxon>Prunus</taxon>
    </lineage>
</organism>
<keyword evidence="2" id="KW-1185">Reference proteome</keyword>
<gene>
    <name evidence="1" type="ORF">Pyn_30321</name>
</gene>